<dbReference type="AlphaFoldDB" id="A4U269"/>
<reference evidence="1" key="1">
    <citation type="journal article" date="2007" name="J. Bacteriol.">
        <title>Comparative genome analysis of four magnetotactic bacteria reveals a complex set of group-specific genes implicated in magnetosome biomineralization and function.</title>
        <authorList>
            <person name="Richter M."/>
            <person name="Kube M."/>
            <person name="Bazylinski D.A."/>
            <person name="Lombardot T."/>
            <person name="Gloeckner F.O."/>
            <person name="Reinhardt R."/>
            <person name="Schueler D."/>
        </authorList>
    </citation>
    <scope>NUCLEOTIDE SEQUENCE</scope>
    <source>
        <strain evidence="1">MSR-1</strain>
    </source>
</reference>
<protein>
    <submittedName>
        <fullName evidence="1">Uncharacterized protein</fullName>
    </submittedName>
</protein>
<evidence type="ECO:0000313" key="1">
    <source>
        <dbReference type="EMBL" id="CAM76976.1"/>
    </source>
</evidence>
<organism evidence="1">
    <name type="scientific">Magnetospirillum gryphiswaldense</name>
    <dbReference type="NCBI Taxonomy" id="55518"/>
    <lineage>
        <taxon>Bacteria</taxon>
        <taxon>Pseudomonadati</taxon>
        <taxon>Pseudomonadota</taxon>
        <taxon>Alphaproteobacteria</taxon>
        <taxon>Rhodospirillales</taxon>
        <taxon>Rhodospirillaceae</taxon>
        <taxon>Magnetospirillum</taxon>
    </lineage>
</organism>
<name>A4U269_9PROT</name>
<dbReference type="EMBL" id="CU459003">
    <property type="protein sequence ID" value="CAM76976.1"/>
    <property type="molecule type" value="Genomic_DNA"/>
</dbReference>
<proteinExistence type="predicted"/>
<gene>
    <name evidence="1" type="ORF">MGR_0695</name>
</gene>
<dbReference type="RefSeq" id="WP_106002658.1">
    <property type="nucleotide sequence ID" value="NZ_CP027527.1"/>
</dbReference>
<accession>A4U269</accession>
<sequence length="91" mass="10079">MKRKLWTVLSDQQPVAVVAAEAMESAWEIVSALAEHHDLPRQSRQTQVVPCPPRQHRETLSQADGLGCRDSFLACIRGGMFLTHIEGLTLG</sequence>